<dbReference type="SUPFAM" id="SSF51445">
    <property type="entry name" value="(Trans)glycosidases"/>
    <property type="match status" value="1"/>
</dbReference>
<evidence type="ECO:0000256" key="1">
    <source>
        <dbReference type="SAM" id="SignalP"/>
    </source>
</evidence>
<evidence type="ECO:0000313" key="3">
    <source>
        <dbReference type="EMBL" id="RZT67148.1"/>
    </source>
</evidence>
<keyword evidence="4" id="KW-1185">Reference proteome</keyword>
<name>A0A4Q7U493_9MICO</name>
<accession>A0A4Q7U493</accession>
<dbReference type="OrthoDB" id="319933at2"/>
<keyword evidence="1" id="KW-0732">Signal</keyword>
<sequence length="285" mass="29390">MIRRLALTVAAGLALALSACGAPAAPTDAGAGGGAAAAGAELRLPPGDAAPDYQLGGSAEPDPAVTLVARDRTAAPDPDRYSICYVNGFQTQPGELDAWPAETLLRDPAGEPVIDPAWPDEILLDTGTAAQRAQIAAVVTPWITGCADAGFDAVEFDNLDSYTRSDGALSLPDNLALATDLVAAAHGVGLAAGQKNAVEDAATLRAQAGFDFAVTETCAAYRECGGYRAVYGERVIDIEYTDLLPRTFAEMCADADSPAAMVLRDRALATPDDPGYVFELCGSRD</sequence>
<dbReference type="EMBL" id="SHKI01000003">
    <property type="protein sequence ID" value="RZT67148.1"/>
    <property type="molecule type" value="Genomic_DNA"/>
</dbReference>
<feature type="domain" description="Glycoside-hydrolase family GH114 TIM-barrel" evidence="2">
    <location>
        <begin position="52"/>
        <end position="268"/>
    </location>
</feature>
<comment type="caution">
    <text evidence="3">The sequence shown here is derived from an EMBL/GenBank/DDBJ whole genome shotgun (WGS) entry which is preliminary data.</text>
</comment>
<dbReference type="Gene3D" id="3.20.20.70">
    <property type="entry name" value="Aldolase class I"/>
    <property type="match status" value="1"/>
</dbReference>
<dbReference type="PANTHER" id="PTHR35273:SF2">
    <property type="entry name" value="ALPHA-GALACTOSIDASE"/>
    <property type="match status" value="1"/>
</dbReference>
<proteinExistence type="predicted"/>
<dbReference type="AlphaFoldDB" id="A0A4Q7U493"/>
<evidence type="ECO:0000259" key="2">
    <source>
        <dbReference type="Pfam" id="PF03537"/>
    </source>
</evidence>
<dbReference type="PROSITE" id="PS51257">
    <property type="entry name" value="PROKAR_LIPOPROTEIN"/>
    <property type="match status" value="1"/>
</dbReference>
<dbReference type="RefSeq" id="WP_130453458.1">
    <property type="nucleotide sequence ID" value="NZ_QYAG01000001.1"/>
</dbReference>
<dbReference type="InterPro" id="IPR013785">
    <property type="entry name" value="Aldolase_TIM"/>
</dbReference>
<dbReference type="InterPro" id="IPR004352">
    <property type="entry name" value="GH114_TIM-barrel"/>
</dbReference>
<dbReference type="Pfam" id="PF03537">
    <property type="entry name" value="Glyco_hydro_114"/>
    <property type="match status" value="1"/>
</dbReference>
<organism evidence="3 4">
    <name type="scientific">Leucobacter luti</name>
    <dbReference type="NCBI Taxonomy" id="340320"/>
    <lineage>
        <taxon>Bacteria</taxon>
        <taxon>Bacillati</taxon>
        <taxon>Actinomycetota</taxon>
        <taxon>Actinomycetes</taxon>
        <taxon>Micrococcales</taxon>
        <taxon>Microbacteriaceae</taxon>
        <taxon>Leucobacter</taxon>
    </lineage>
</organism>
<gene>
    <name evidence="3" type="ORF">EV139_1283</name>
</gene>
<dbReference type="PANTHER" id="PTHR35273">
    <property type="entry name" value="ALPHA-1,4 POLYGALACTOSAMINIDASE, PUTATIVE (AFU_ORTHOLOGUE AFUA_3G07890)-RELATED"/>
    <property type="match status" value="1"/>
</dbReference>
<protein>
    <recommendedName>
        <fullName evidence="2">Glycoside-hydrolase family GH114 TIM-barrel domain-containing protein</fullName>
    </recommendedName>
</protein>
<dbReference type="InterPro" id="IPR017853">
    <property type="entry name" value="GH"/>
</dbReference>
<evidence type="ECO:0000313" key="4">
    <source>
        <dbReference type="Proteomes" id="UP000291832"/>
    </source>
</evidence>
<dbReference type="Proteomes" id="UP000291832">
    <property type="component" value="Unassembled WGS sequence"/>
</dbReference>
<feature type="signal peptide" evidence="1">
    <location>
        <begin position="1"/>
        <end position="24"/>
    </location>
</feature>
<reference evidence="3 4" key="1">
    <citation type="journal article" date="2015" name="Stand. Genomic Sci.">
        <title>Genomic Encyclopedia of Bacterial and Archaeal Type Strains, Phase III: the genomes of soil and plant-associated and newly described type strains.</title>
        <authorList>
            <person name="Whitman W.B."/>
            <person name="Woyke T."/>
            <person name="Klenk H.P."/>
            <person name="Zhou Y."/>
            <person name="Lilburn T.G."/>
            <person name="Beck B.J."/>
            <person name="De Vos P."/>
            <person name="Vandamme P."/>
            <person name="Eisen J.A."/>
            <person name="Garrity G."/>
            <person name="Hugenholtz P."/>
            <person name="Kyrpides N.C."/>
        </authorList>
    </citation>
    <scope>NUCLEOTIDE SEQUENCE [LARGE SCALE GENOMIC DNA]</scope>
    <source>
        <strain evidence="3 4">RF6</strain>
    </source>
</reference>
<feature type="chain" id="PRO_5020843451" description="Glycoside-hydrolase family GH114 TIM-barrel domain-containing protein" evidence="1">
    <location>
        <begin position="25"/>
        <end position="285"/>
    </location>
</feature>